<evidence type="ECO:0000313" key="4">
    <source>
        <dbReference type="Proteomes" id="UP000582837"/>
    </source>
</evidence>
<organism evidence="3 4">
    <name type="scientific">Longimicrobium terrae</name>
    <dbReference type="NCBI Taxonomy" id="1639882"/>
    <lineage>
        <taxon>Bacteria</taxon>
        <taxon>Pseudomonadati</taxon>
        <taxon>Gemmatimonadota</taxon>
        <taxon>Longimicrobiia</taxon>
        <taxon>Longimicrobiales</taxon>
        <taxon>Longimicrobiaceae</taxon>
        <taxon>Longimicrobium</taxon>
    </lineage>
</organism>
<dbReference type="RefSeq" id="WP_170034750.1">
    <property type="nucleotide sequence ID" value="NZ_JABDTL010000001.1"/>
</dbReference>
<sequence>MTTRARSIRRAALLVAGTLVVSAGCATQVTRVNPDQQIDLSGRWNDTDSRLVADALISESFDAESGGDWAARYMEAHGGRRPTVIVGSVRNGSMEHISVGTFVREIERAYLNSGQVQVVASSEERGEVRAEREDQQENATADTRARLARERGAQFMLQGDIQSIEDREAGRRVLYYQVDATLVDIETNEKVWTGQHRIKKMVERPRLRF</sequence>
<dbReference type="Pfam" id="PF13036">
    <property type="entry name" value="LpoB"/>
    <property type="match status" value="1"/>
</dbReference>
<name>A0A841H284_9BACT</name>
<dbReference type="Gene3D" id="3.40.50.10610">
    <property type="entry name" value="ABC-type transport auxiliary lipoprotein component"/>
    <property type="match status" value="1"/>
</dbReference>
<feature type="compositionally biased region" description="Basic and acidic residues" evidence="1">
    <location>
        <begin position="122"/>
        <end position="135"/>
    </location>
</feature>
<feature type="region of interest" description="Disordered" evidence="1">
    <location>
        <begin position="122"/>
        <end position="142"/>
    </location>
</feature>
<evidence type="ECO:0000313" key="3">
    <source>
        <dbReference type="EMBL" id="MBB6072103.1"/>
    </source>
</evidence>
<gene>
    <name evidence="3" type="ORF">HNQ61_003764</name>
</gene>
<dbReference type="Proteomes" id="UP000582837">
    <property type="component" value="Unassembled WGS sequence"/>
</dbReference>
<evidence type="ECO:0000256" key="2">
    <source>
        <dbReference type="SAM" id="SignalP"/>
    </source>
</evidence>
<feature type="signal peptide" evidence="2">
    <location>
        <begin position="1"/>
        <end position="26"/>
    </location>
</feature>
<keyword evidence="2" id="KW-0732">Signal</keyword>
<feature type="chain" id="PRO_5032674138" description="Penicillin-binding protein activator LpoB" evidence="2">
    <location>
        <begin position="27"/>
        <end position="209"/>
    </location>
</feature>
<protein>
    <recommendedName>
        <fullName evidence="5">Penicillin-binding protein activator LpoB</fullName>
    </recommendedName>
</protein>
<evidence type="ECO:0008006" key="5">
    <source>
        <dbReference type="Google" id="ProtNLM"/>
    </source>
</evidence>
<keyword evidence="4" id="KW-1185">Reference proteome</keyword>
<dbReference type="EMBL" id="JACHIA010000012">
    <property type="protein sequence ID" value="MBB6072103.1"/>
    <property type="molecule type" value="Genomic_DNA"/>
</dbReference>
<reference evidence="3 4" key="1">
    <citation type="submission" date="2020-08" db="EMBL/GenBank/DDBJ databases">
        <title>Genomic Encyclopedia of Type Strains, Phase IV (KMG-IV): sequencing the most valuable type-strain genomes for metagenomic binning, comparative biology and taxonomic classification.</title>
        <authorList>
            <person name="Goeker M."/>
        </authorList>
    </citation>
    <scope>NUCLEOTIDE SEQUENCE [LARGE SCALE GENOMIC DNA]</scope>
    <source>
        <strain evidence="3 4">DSM 29007</strain>
    </source>
</reference>
<dbReference type="PROSITE" id="PS51257">
    <property type="entry name" value="PROKAR_LIPOPROTEIN"/>
    <property type="match status" value="1"/>
</dbReference>
<dbReference type="AlphaFoldDB" id="A0A841H284"/>
<evidence type="ECO:0000256" key="1">
    <source>
        <dbReference type="SAM" id="MobiDB-lite"/>
    </source>
</evidence>
<dbReference type="InterPro" id="IPR014094">
    <property type="entry name" value="LpoB"/>
</dbReference>
<proteinExistence type="predicted"/>
<accession>A0A841H284</accession>
<comment type="caution">
    <text evidence="3">The sequence shown here is derived from an EMBL/GenBank/DDBJ whole genome shotgun (WGS) entry which is preliminary data.</text>
</comment>